<reference evidence="3 4" key="1">
    <citation type="submission" date="2019-02" db="EMBL/GenBank/DDBJ databases">
        <title>The competitiveness to form nodules shapes the capacities of Rhizobium leguminosarum sv viciae communities to promote symbiosis with specific hosts.</title>
        <authorList>
            <person name="Boivin S."/>
            <person name="Lepetit M."/>
        </authorList>
    </citation>
    <scope>NUCLEOTIDE SEQUENCE [LARGE SCALE GENOMIC DNA]</scope>
    <source>
        <strain evidence="3 4">SPF4F3</strain>
    </source>
</reference>
<name>A0A8G2ISW6_RHILV</name>
<dbReference type="InterPro" id="IPR036390">
    <property type="entry name" value="WH_DNA-bd_sf"/>
</dbReference>
<dbReference type="SUPFAM" id="SSF46785">
    <property type="entry name" value="Winged helix' DNA-binding domain"/>
    <property type="match status" value="1"/>
</dbReference>
<dbReference type="Gene3D" id="3.30.420.40">
    <property type="match status" value="2"/>
</dbReference>
<organism evidence="3 4">
    <name type="scientific">Rhizobium leguminosarum bv. viciae</name>
    <dbReference type="NCBI Taxonomy" id="387"/>
    <lineage>
        <taxon>Bacteria</taxon>
        <taxon>Pseudomonadati</taxon>
        <taxon>Pseudomonadota</taxon>
        <taxon>Alphaproteobacteria</taxon>
        <taxon>Hyphomicrobiales</taxon>
        <taxon>Rhizobiaceae</taxon>
        <taxon>Rhizobium/Agrobacterium group</taxon>
        <taxon>Rhizobium</taxon>
    </lineage>
</organism>
<evidence type="ECO:0000259" key="2">
    <source>
        <dbReference type="Pfam" id="PF12802"/>
    </source>
</evidence>
<dbReference type="PANTHER" id="PTHR18964:SF149">
    <property type="entry name" value="BIFUNCTIONAL UDP-N-ACETYLGLUCOSAMINE 2-EPIMERASE_N-ACETYLMANNOSAMINE KINASE"/>
    <property type="match status" value="1"/>
</dbReference>
<proteinExistence type="inferred from homology"/>
<comment type="similarity">
    <text evidence="1">Belongs to the ROK (NagC/XylR) family.</text>
</comment>
<gene>
    <name evidence="3" type="ORF">E0H31_31000</name>
</gene>
<dbReference type="PANTHER" id="PTHR18964">
    <property type="entry name" value="ROK (REPRESSOR, ORF, KINASE) FAMILY"/>
    <property type="match status" value="1"/>
</dbReference>
<dbReference type="AlphaFoldDB" id="A0A8G2ISW6"/>
<dbReference type="Gene3D" id="1.10.10.10">
    <property type="entry name" value="Winged helix-like DNA-binding domain superfamily/Winged helix DNA-binding domain"/>
    <property type="match status" value="1"/>
</dbReference>
<dbReference type="InterPro" id="IPR043129">
    <property type="entry name" value="ATPase_NBD"/>
</dbReference>
<evidence type="ECO:0000313" key="3">
    <source>
        <dbReference type="EMBL" id="TBX86618.1"/>
    </source>
</evidence>
<dbReference type="InterPro" id="IPR000600">
    <property type="entry name" value="ROK"/>
</dbReference>
<dbReference type="Pfam" id="PF12802">
    <property type="entry name" value="MarR_2"/>
    <property type="match status" value="1"/>
</dbReference>
<feature type="domain" description="HTH marR-type" evidence="2">
    <location>
        <begin position="4"/>
        <end position="50"/>
    </location>
</feature>
<evidence type="ECO:0000313" key="4">
    <source>
        <dbReference type="Proteomes" id="UP000291866"/>
    </source>
</evidence>
<sequence length="383" mass="40232">MHASQIFYALLVEPGISQREVCERTGYDKSTVSLIVNRLQELSIIERSQAKKSGQRGRPMESLRISEEGGLLVGVHMEFDCIRFVSSSLGGAVGHSKDFPLPTGPDATGGTIRQGLALFCDEIGRDISEIQSVGVSIPGQLDNDGNLAYSPNLHWRDVNLGAQLHEQIDGPLFLGNDTKAAALAEHYFGVARGIDNFLMVSGGVGFGGALFLDGELYRGSSGFAGEIGHTKVVRNGRLCGCGAEGCVAAYLTLPALLERAGAINSAAVTLDAIEARANQGDEQIADLLQESGELVGLAVSNAVNTLNPPVVILAGTLVKLWPFLDRGFHKALRANTLSAPLAQTEIRLSTLGLDPLPRGGVALALQGLISLAGPTGLPSTQGD</sequence>
<dbReference type="RefSeq" id="WP_018493441.1">
    <property type="nucleotide sequence ID" value="NZ_SJLU01000022.1"/>
</dbReference>
<dbReference type="CDD" id="cd24076">
    <property type="entry name" value="ASKHA_ATPase_ROK_BsXylR-like"/>
    <property type="match status" value="1"/>
</dbReference>
<accession>A0A8G2ISW6</accession>
<comment type="caution">
    <text evidence="3">The sequence shown here is derived from an EMBL/GenBank/DDBJ whole genome shotgun (WGS) entry which is preliminary data.</text>
</comment>
<dbReference type="SUPFAM" id="SSF53067">
    <property type="entry name" value="Actin-like ATPase domain"/>
    <property type="match status" value="1"/>
</dbReference>
<evidence type="ECO:0000256" key="1">
    <source>
        <dbReference type="ARBA" id="ARBA00006479"/>
    </source>
</evidence>
<protein>
    <submittedName>
        <fullName evidence="3">ROK family transcriptional regulator</fullName>
    </submittedName>
</protein>
<dbReference type="InterPro" id="IPR000835">
    <property type="entry name" value="HTH_MarR-typ"/>
</dbReference>
<dbReference type="Pfam" id="PF00480">
    <property type="entry name" value="ROK"/>
    <property type="match status" value="1"/>
</dbReference>
<dbReference type="GO" id="GO:0003700">
    <property type="term" value="F:DNA-binding transcription factor activity"/>
    <property type="evidence" value="ECO:0007669"/>
    <property type="project" value="InterPro"/>
</dbReference>
<dbReference type="Proteomes" id="UP000291866">
    <property type="component" value="Unassembled WGS sequence"/>
</dbReference>
<dbReference type="InterPro" id="IPR036388">
    <property type="entry name" value="WH-like_DNA-bd_sf"/>
</dbReference>
<dbReference type="EMBL" id="SJLU01000022">
    <property type="protein sequence ID" value="TBX86618.1"/>
    <property type="molecule type" value="Genomic_DNA"/>
</dbReference>